<keyword evidence="9" id="KW-1185">Reference proteome</keyword>
<dbReference type="OrthoDB" id="9785233at2"/>
<dbReference type="Gene3D" id="2.30.30.910">
    <property type="match status" value="1"/>
</dbReference>
<dbReference type="InterPro" id="IPR005648">
    <property type="entry name" value="FlgD"/>
</dbReference>
<organism evidence="8 9">
    <name type="scientific">Trinickia violacea</name>
    <dbReference type="NCBI Taxonomy" id="2571746"/>
    <lineage>
        <taxon>Bacteria</taxon>
        <taxon>Pseudomonadati</taxon>
        <taxon>Pseudomonadota</taxon>
        <taxon>Betaproteobacteria</taxon>
        <taxon>Burkholderiales</taxon>
        <taxon>Burkholderiaceae</taxon>
        <taxon>Trinickia</taxon>
    </lineage>
</organism>
<sequence>MTTNTTIGSTGTVSQNLLNTMNGTTGTSSSSTASSSTSNNSTSAASLQSSFLQLLVTQLQNQDPTNPMDNSQMTSQLAQINTVSGISQLNTTLSSLASQLTAQQQAQSASLIGATVLTPGNSVTVSNSSGTDTITPFGVTLSGAATNVQIQVTNSSGQVVNTINLGKESAGTVPVSWTPVDASGNALPAGNYTIAASATIGGSPATPSTVTGAVVEGVLPQSSGNANLVLSNGNTVGLSTVAGIL</sequence>
<dbReference type="Pfam" id="PF13860">
    <property type="entry name" value="FlgD_ig"/>
    <property type="match status" value="1"/>
</dbReference>
<dbReference type="EMBL" id="CP040077">
    <property type="protein sequence ID" value="QCP47792.1"/>
    <property type="molecule type" value="Genomic_DNA"/>
</dbReference>
<evidence type="ECO:0000256" key="6">
    <source>
        <dbReference type="SAM" id="MobiDB-lite"/>
    </source>
</evidence>
<evidence type="ECO:0000313" key="9">
    <source>
        <dbReference type="Proteomes" id="UP000298656"/>
    </source>
</evidence>
<evidence type="ECO:0000256" key="2">
    <source>
        <dbReference type="ARBA" id="ARBA00016013"/>
    </source>
</evidence>
<dbReference type="GO" id="GO:0044781">
    <property type="term" value="P:bacterial-type flagellum organization"/>
    <property type="evidence" value="ECO:0007669"/>
    <property type="project" value="UniProtKB-UniRule"/>
</dbReference>
<dbReference type="AlphaFoldDB" id="A0A4P8IGK4"/>
<evidence type="ECO:0000256" key="1">
    <source>
        <dbReference type="ARBA" id="ARBA00010577"/>
    </source>
</evidence>
<keyword evidence="8" id="KW-0282">Flagellum</keyword>
<comment type="similarity">
    <text evidence="1 5">Belongs to the FlgD family.</text>
</comment>
<keyword evidence="8" id="KW-0969">Cilium</keyword>
<protein>
    <recommendedName>
        <fullName evidence="2 5">Basal-body rod modification protein FlgD</fullName>
    </recommendedName>
</protein>
<evidence type="ECO:0000259" key="7">
    <source>
        <dbReference type="Pfam" id="PF13860"/>
    </source>
</evidence>
<comment type="function">
    <text evidence="4 5">Required for flagellar hook formation. May act as a scaffolding protein.</text>
</comment>
<dbReference type="RefSeq" id="WP_137330635.1">
    <property type="nucleotide sequence ID" value="NZ_CP040077.1"/>
</dbReference>
<dbReference type="Pfam" id="PF03963">
    <property type="entry name" value="FlgD"/>
    <property type="match status" value="1"/>
</dbReference>
<accession>A0A4P8IGK4</accession>
<proteinExistence type="inferred from homology"/>
<gene>
    <name evidence="8" type="ORF">FAZ95_00500</name>
</gene>
<evidence type="ECO:0000313" key="8">
    <source>
        <dbReference type="EMBL" id="QCP47792.1"/>
    </source>
</evidence>
<dbReference type="KEGG" id="tvl:FAZ95_00500"/>
<dbReference type="Gene3D" id="2.60.40.4070">
    <property type="match status" value="1"/>
</dbReference>
<keyword evidence="8" id="KW-0966">Cell projection</keyword>
<reference evidence="8 9" key="1">
    <citation type="submission" date="2019-05" db="EMBL/GenBank/DDBJ databases">
        <title>Burkholderia sp. DHOD12, isolated from subtropical forest soil.</title>
        <authorList>
            <person name="Gao Z.-H."/>
            <person name="Qiu L.-H."/>
        </authorList>
    </citation>
    <scope>NUCLEOTIDE SEQUENCE [LARGE SCALE GENOMIC DNA]</scope>
    <source>
        <strain evidence="8 9">DHOD12</strain>
    </source>
</reference>
<evidence type="ECO:0000256" key="5">
    <source>
        <dbReference type="RuleBase" id="RU362076"/>
    </source>
</evidence>
<evidence type="ECO:0000256" key="4">
    <source>
        <dbReference type="ARBA" id="ARBA00024746"/>
    </source>
</evidence>
<dbReference type="Proteomes" id="UP000298656">
    <property type="component" value="Chromosome 1"/>
</dbReference>
<name>A0A4P8IGK4_9BURK</name>
<keyword evidence="3 5" id="KW-1005">Bacterial flagellum biogenesis</keyword>
<feature type="region of interest" description="Disordered" evidence="6">
    <location>
        <begin position="1"/>
        <end position="42"/>
    </location>
</feature>
<feature type="domain" description="FlgD/Vpr Ig-like" evidence="7">
    <location>
        <begin position="131"/>
        <end position="201"/>
    </location>
</feature>
<evidence type="ECO:0000256" key="3">
    <source>
        <dbReference type="ARBA" id="ARBA00022795"/>
    </source>
</evidence>
<dbReference type="InterPro" id="IPR025965">
    <property type="entry name" value="FlgD/Vpr_Ig-like"/>
</dbReference>